<sequence>MKICIIDTYYARMLAAHYARHPGLQGASYAAQHKSLIDGCYGTSDFYSRHLSELGCEVKDVIANSAGLQRTWAREHGVAYSELALRVPPKFFRVPLVGSWLAGLPGLMDIALGQIRAYRPDVLYCQDISFFPGHILERLRADVGLIVGQIAAPLPPDSFIKGYDLILTSFPHFVDRLRGMGCASEYFRIGFDTRVLSLLGTVQKDIDSSFVGGISRHHLKAVPLLDTLAKSTDIAFFGYGAEQLPASSPIRQRHHGEVWGMDMYRALARSRVTVNRHINVAENNANNMRLYEATGVGAALLTDKKDNLGELFEIDKEIITYSTAAEAVEKIRYYKDHPDEADAIARAGQARTLKEHTYALRMAELLPILKKHFKRPSARRAAA</sequence>
<dbReference type="InterPro" id="IPR055259">
    <property type="entry name" value="YkvP/CgeB_Glyco_trans-like"/>
</dbReference>
<evidence type="ECO:0000259" key="1">
    <source>
        <dbReference type="Pfam" id="PF13524"/>
    </source>
</evidence>
<protein>
    <recommendedName>
        <fullName evidence="1">Spore protein YkvP/CgeB glycosyl transferase-like domain-containing protein</fullName>
    </recommendedName>
</protein>
<gene>
    <name evidence="2" type="ORF">PBR20603_02993</name>
</gene>
<dbReference type="OrthoDB" id="505636at2"/>
<proteinExistence type="predicted"/>
<feature type="domain" description="Spore protein YkvP/CgeB glycosyl transferase-like" evidence="1">
    <location>
        <begin position="224"/>
        <end position="366"/>
    </location>
</feature>
<dbReference type="Pfam" id="PF13524">
    <property type="entry name" value="Glyco_trans_1_2"/>
    <property type="match status" value="1"/>
</dbReference>
<evidence type="ECO:0000313" key="2">
    <source>
        <dbReference type="EMBL" id="VVE89028.1"/>
    </source>
</evidence>
<dbReference type="AlphaFoldDB" id="A0A5E5BUD5"/>
<organism evidence="2 3">
    <name type="scientific">Pandoraea bronchicola</name>
    <dbReference type="NCBI Taxonomy" id="2508287"/>
    <lineage>
        <taxon>Bacteria</taxon>
        <taxon>Pseudomonadati</taxon>
        <taxon>Pseudomonadota</taxon>
        <taxon>Betaproteobacteria</taxon>
        <taxon>Burkholderiales</taxon>
        <taxon>Burkholderiaceae</taxon>
        <taxon>Pandoraea</taxon>
    </lineage>
</organism>
<reference evidence="2 3" key="1">
    <citation type="submission" date="2019-08" db="EMBL/GenBank/DDBJ databases">
        <authorList>
            <person name="Peeters C."/>
        </authorList>
    </citation>
    <scope>NUCLEOTIDE SEQUENCE [LARGE SCALE GENOMIC DNA]</scope>
    <source>
        <strain evidence="2 3">LMG 20603</strain>
    </source>
</reference>
<name>A0A5E5BUD5_9BURK</name>
<accession>A0A5E5BUD5</accession>
<keyword evidence="3" id="KW-1185">Reference proteome</keyword>
<evidence type="ECO:0000313" key="3">
    <source>
        <dbReference type="Proteomes" id="UP000382040"/>
    </source>
</evidence>
<dbReference type="EMBL" id="CABPST010000007">
    <property type="protein sequence ID" value="VVE89028.1"/>
    <property type="molecule type" value="Genomic_DNA"/>
</dbReference>
<dbReference type="RefSeq" id="WP_150560286.1">
    <property type="nucleotide sequence ID" value="NZ_CABPST010000007.1"/>
</dbReference>
<dbReference type="Proteomes" id="UP000382040">
    <property type="component" value="Unassembled WGS sequence"/>
</dbReference>